<organism evidence="2 3">
    <name type="scientific">Sphaerobolus stellatus (strain SS14)</name>
    <dbReference type="NCBI Taxonomy" id="990650"/>
    <lineage>
        <taxon>Eukaryota</taxon>
        <taxon>Fungi</taxon>
        <taxon>Dikarya</taxon>
        <taxon>Basidiomycota</taxon>
        <taxon>Agaricomycotina</taxon>
        <taxon>Agaricomycetes</taxon>
        <taxon>Phallomycetidae</taxon>
        <taxon>Geastrales</taxon>
        <taxon>Sphaerobolaceae</taxon>
        <taxon>Sphaerobolus</taxon>
    </lineage>
</organism>
<evidence type="ECO:0000313" key="3">
    <source>
        <dbReference type="Proteomes" id="UP000054279"/>
    </source>
</evidence>
<keyword evidence="1" id="KW-1133">Transmembrane helix</keyword>
<sequence length="193" mass="21698">MALVIKVALGLRLGRVFGIQRNLSSDKWITVFLTVLPYIISFAFAAAGLGLGLNSFSDSNLMEPVIIHTKFYCAFNKPQSFLQATYGTTLALLIITKFIDTFVFVALCKHWWSFKKHSLDSIFLPIFIIRVLLFSFYRMAITIAYGSLIVLHFTPIRSDNNQILPSRIPVWIDMLDAGYVGLSQGMFSKEAAS</sequence>
<keyword evidence="1" id="KW-0812">Transmembrane</keyword>
<feature type="transmembrane region" description="Helical" evidence="1">
    <location>
        <begin position="127"/>
        <end position="151"/>
    </location>
</feature>
<evidence type="ECO:0000256" key="1">
    <source>
        <dbReference type="SAM" id="Phobius"/>
    </source>
</evidence>
<feature type="transmembrane region" description="Helical" evidence="1">
    <location>
        <begin position="28"/>
        <end position="53"/>
    </location>
</feature>
<feature type="transmembrane region" description="Helical" evidence="1">
    <location>
        <begin position="86"/>
        <end position="107"/>
    </location>
</feature>
<dbReference type="HOGENOM" id="CLU_1409640_0_0_1"/>
<dbReference type="AlphaFoldDB" id="A0A0C9UQL8"/>
<evidence type="ECO:0000313" key="2">
    <source>
        <dbReference type="EMBL" id="KIJ36994.1"/>
    </source>
</evidence>
<proteinExistence type="predicted"/>
<protein>
    <submittedName>
        <fullName evidence="2">Uncharacterized protein</fullName>
    </submittedName>
</protein>
<dbReference type="EMBL" id="KN837173">
    <property type="protein sequence ID" value="KIJ36994.1"/>
    <property type="molecule type" value="Genomic_DNA"/>
</dbReference>
<dbReference type="Proteomes" id="UP000054279">
    <property type="component" value="Unassembled WGS sequence"/>
</dbReference>
<accession>A0A0C9UQL8</accession>
<reference evidence="2 3" key="1">
    <citation type="submission" date="2014-06" db="EMBL/GenBank/DDBJ databases">
        <title>Evolutionary Origins and Diversification of the Mycorrhizal Mutualists.</title>
        <authorList>
            <consortium name="DOE Joint Genome Institute"/>
            <consortium name="Mycorrhizal Genomics Consortium"/>
            <person name="Kohler A."/>
            <person name="Kuo A."/>
            <person name="Nagy L.G."/>
            <person name="Floudas D."/>
            <person name="Copeland A."/>
            <person name="Barry K.W."/>
            <person name="Cichocki N."/>
            <person name="Veneault-Fourrey C."/>
            <person name="LaButti K."/>
            <person name="Lindquist E.A."/>
            <person name="Lipzen A."/>
            <person name="Lundell T."/>
            <person name="Morin E."/>
            <person name="Murat C."/>
            <person name="Riley R."/>
            <person name="Ohm R."/>
            <person name="Sun H."/>
            <person name="Tunlid A."/>
            <person name="Henrissat B."/>
            <person name="Grigoriev I.V."/>
            <person name="Hibbett D.S."/>
            <person name="Martin F."/>
        </authorList>
    </citation>
    <scope>NUCLEOTIDE SEQUENCE [LARGE SCALE GENOMIC DNA]</scope>
    <source>
        <strain evidence="2 3">SS14</strain>
    </source>
</reference>
<keyword evidence="3" id="KW-1185">Reference proteome</keyword>
<gene>
    <name evidence="2" type="ORF">M422DRAFT_260643</name>
</gene>
<keyword evidence="1" id="KW-0472">Membrane</keyword>
<name>A0A0C9UQL8_SPHS4</name>